<dbReference type="Proteomes" id="UP000492821">
    <property type="component" value="Unassembled WGS sequence"/>
</dbReference>
<evidence type="ECO:0000313" key="1">
    <source>
        <dbReference type="Proteomes" id="UP000492821"/>
    </source>
</evidence>
<proteinExistence type="predicted"/>
<keyword evidence="1" id="KW-1185">Reference proteome</keyword>
<evidence type="ECO:0000313" key="2">
    <source>
        <dbReference type="WBParaSite" id="Pan_g11218.t1"/>
    </source>
</evidence>
<reference evidence="1" key="1">
    <citation type="journal article" date="2013" name="Genetics">
        <title>The draft genome and transcriptome of Panagrellus redivivus are shaped by the harsh demands of a free-living lifestyle.</title>
        <authorList>
            <person name="Srinivasan J."/>
            <person name="Dillman A.R."/>
            <person name="Macchietto M.G."/>
            <person name="Heikkinen L."/>
            <person name="Lakso M."/>
            <person name="Fracchia K.M."/>
            <person name="Antoshechkin I."/>
            <person name="Mortazavi A."/>
            <person name="Wong G."/>
            <person name="Sternberg P.W."/>
        </authorList>
    </citation>
    <scope>NUCLEOTIDE SEQUENCE [LARGE SCALE GENOMIC DNA]</scope>
    <source>
        <strain evidence="1">MT8872</strain>
    </source>
</reference>
<reference evidence="2" key="2">
    <citation type="submission" date="2020-10" db="UniProtKB">
        <authorList>
            <consortium name="WormBaseParasite"/>
        </authorList>
    </citation>
    <scope>IDENTIFICATION</scope>
</reference>
<organism evidence="1 2">
    <name type="scientific">Panagrellus redivivus</name>
    <name type="common">Microworm</name>
    <dbReference type="NCBI Taxonomy" id="6233"/>
    <lineage>
        <taxon>Eukaryota</taxon>
        <taxon>Metazoa</taxon>
        <taxon>Ecdysozoa</taxon>
        <taxon>Nematoda</taxon>
        <taxon>Chromadorea</taxon>
        <taxon>Rhabditida</taxon>
        <taxon>Tylenchina</taxon>
        <taxon>Panagrolaimomorpha</taxon>
        <taxon>Panagrolaimoidea</taxon>
        <taxon>Panagrolaimidae</taxon>
        <taxon>Panagrellus</taxon>
    </lineage>
</organism>
<dbReference type="AlphaFoldDB" id="A0A7E4UPG9"/>
<protein>
    <submittedName>
        <fullName evidence="2">F-box domain-containing protein</fullName>
    </submittedName>
</protein>
<dbReference type="WBParaSite" id="Pan_g11218.t1">
    <property type="protein sequence ID" value="Pan_g11218.t1"/>
    <property type="gene ID" value="Pan_g11218"/>
</dbReference>
<accession>A0A7E4UPG9</accession>
<name>A0A7E4UPG9_PANRE</name>
<sequence length="284" mass="32678">MPYPIGKLAYGLRCRLAELATPVERYKLQVAANAVSICPPEKQLVDASSKMIYLLINNDLAEAQVRFDDIEDDCELSNVEAEDVLTCDHLNIQDIVDDFSITMAPHFYDNILYHLRQIWFHNCTYSAGFFKGLSTRFDVKHVRSMTLECTETFSHFAEMFSVLPKLKDLVLYGSPCKTWLIDIMSTQRSRLNSLDLVSTLDTVTINIHLLVIFLRLQQPRFSLQIVAHGSSEDALRKFTGCVLQRLVPWRDPDIIYPPFPHVIVFLQGEERFTFYLPPFYGLCL</sequence>